<evidence type="ECO:0000313" key="4">
    <source>
        <dbReference type="Proteomes" id="UP001642360"/>
    </source>
</evidence>
<dbReference type="Pfam" id="PF00931">
    <property type="entry name" value="NB-ARC"/>
    <property type="match status" value="1"/>
</dbReference>
<dbReference type="Gene3D" id="1.10.8.430">
    <property type="entry name" value="Helical domain of apoptotic protease-activating factors"/>
    <property type="match status" value="1"/>
</dbReference>
<reference evidence="3 4" key="1">
    <citation type="submission" date="2024-02" db="EMBL/GenBank/DDBJ databases">
        <authorList>
            <person name="Vignale AGUSTIN F."/>
            <person name="Sosa J E."/>
            <person name="Modenutti C."/>
        </authorList>
    </citation>
    <scope>NUCLEOTIDE SEQUENCE [LARGE SCALE GENOMIC DNA]</scope>
</reference>
<dbReference type="Gene3D" id="3.40.50.300">
    <property type="entry name" value="P-loop containing nucleotide triphosphate hydrolases"/>
    <property type="match status" value="1"/>
</dbReference>
<evidence type="ECO:0000259" key="2">
    <source>
        <dbReference type="Pfam" id="PF00931"/>
    </source>
</evidence>
<dbReference type="AlphaFoldDB" id="A0ABC8RXY8"/>
<feature type="non-terminal residue" evidence="3">
    <location>
        <position position="122"/>
    </location>
</feature>
<name>A0ABC8RXY8_9AQUA</name>
<sequence>YVVVLDDIWNIQAWDAIKYALPDGNCGSRVLITTRVVDVASDSCFESQGYKYEMNALSDDESWTLFYKRCPQHLERPSRNILRKCEGLPLAIVAIGGILALKDKSRINEWEMVQRDLSIELE</sequence>
<gene>
    <name evidence="3" type="ORF">ILEXP_LOCUS17937</name>
</gene>
<dbReference type="SUPFAM" id="SSF52540">
    <property type="entry name" value="P-loop containing nucleoside triphosphate hydrolases"/>
    <property type="match status" value="1"/>
</dbReference>
<feature type="non-terminal residue" evidence="3">
    <location>
        <position position="1"/>
    </location>
</feature>
<dbReference type="InterPro" id="IPR044974">
    <property type="entry name" value="Disease_R_plants"/>
</dbReference>
<dbReference type="PANTHER" id="PTHR23155:SF1205">
    <property type="entry name" value="DISEASE RESISTANCE PROTEIN RPM1"/>
    <property type="match status" value="1"/>
</dbReference>
<keyword evidence="1" id="KW-0433">Leucine-rich repeat</keyword>
<keyword evidence="4" id="KW-1185">Reference proteome</keyword>
<evidence type="ECO:0000256" key="1">
    <source>
        <dbReference type="ARBA" id="ARBA00022614"/>
    </source>
</evidence>
<organism evidence="3 4">
    <name type="scientific">Ilex paraguariensis</name>
    <name type="common">yerba mate</name>
    <dbReference type="NCBI Taxonomy" id="185542"/>
    <lineage>
        <taxon>Eukaryota</taxon>
        <taxon>Viridiplantae</taxon>
        <taxon>Streptophyta</taxon>
        <taxon>Embryophyta</taxon>
        <taxon>Tracheophyta</taxon>
        <taxon>Spermatophyta</taxon>
        <taxon>Magnoliopsida</taxon>
        <taxon>eudicotyledons</taxon>
        <taxon>Gunneridae</taxon>
        <taxon>Pentapetalae</taxon>
        <taxon>asterids</taxon>
        <taxon>campanulids</taxon>
        <taxon>Aquifoliales</taxon>
        <taxon>Aquifoliaceae</taxon>
        <taxon>Ilex</taxon>
    </lineage>
</organism>
<dbReference type="Proteomes" id="UP001642360">
    <property type="component" value="Unassembled WGS sequence"/>
</dbReference>
<dbReference type="InterPro" id="IPR002182">
    <property type="entry name" value="NB-ARC"/>
</dbReference>
<comment type="caution">
    <text evidence="3">The sequence shown here is derived from an EMBL/GenBank/DDBJ whole genome shotgun (WGS) entry which is preliminary data.</text>
</comment>
<evidence type="ECO:0000313" key="3">
    <source>
        <dbReference type="EMBL" id="CAK9149849.1"/>
    </source>
</evidence>
<dbReference type="InterPro" id="IPR042197">
    <property type="entry name" value="Apaf_helical"/>
</dbReference>
<protein>
    <recommendedName>
        <fullName evidence="2">NB-ARC domain-containing protein</fullName>
    </recommendedName>
</protein>
<dbReference type="EMBL" id="CAUOFW020001948">
    <property type="protein sequence ID" value="CAK9149849.1"/>
    <property type="molecule type" value="Genomic_DNA"/>
</dbReference>
<feature type="domain" description="NB-ARC" evidence="2">
    <location>
        <begin position="1"/>
        <end position="69"/>
    </location>
</feature>
<dbReference type="PANTHER" id="PTHR23155">
    <property type="entry name" value="DISEASE RESISTANCE PROTEIN RP"/>
    <property type="match status" value="1"/>
</dbReference>
<accession>A0ABC8RXY8</accession>
<proteinExistence type="predicted"/>
<dbReference type="InterPro" id="IPR027417">
    <property type="entry name" value="P-loop_NTPase"/>
</dbReference>